<dbReference type="AlphaFoldDB" id="A0A168EAR9"/>
<dbReference type="EMBL" id="CP014209">
    <property type="protein sequence ID" value="ANC29815.1"/>
    <property type="molecule type" value="Genomic_DNA"/>
</dbReference>
<gene>
    <name evidence="1" type="ORF">I598_0224</name>
</gene>
<dbReference type="STRING" id="1300344.I598_0224"/>
<dbReference type="PATRIC" id="fig|1300344.3.peg.221"/>
<organism evidence="1 2">
    <name type="scientific">Isoptericola dokdonensis DS-3</name>
    <dbReference type="NCBI Taxonomy" id="1300344"/>
    <lineage>
        <taxon>Bacteria</taxon>
        <taxon>Bacillati</taxon>
        <taxon>Actinomycetota</taxon>
        <taxon>Actinomycetes</taxon>
        <taxon>Micrococcales</taxon>
        <taxon>Promicromonosporaceae</taxon>
        <taxon>Isoptericola</taxon>
    </lineage>
</organism>
<evidence type="ECO:0000313" key="1">
    <source>
        <dbReference type="EMBL" id="ANC29815.1"/>
    </source>
</evidence>
<dbReference type="Proteomes" id="UP000076794">
    <property type="component" value="Chromosome"/>
</dbReference>
<accession>A0A168EAR9</accession>
<dbReference type="InterPro" id="IPR014729">
    <property type="entry name" value="Rossmann-like_a/b/a_fold"/>
</dbReference>
<keyword evidence="2" id="KW-1185">Reference proteome</keyword>
<evidence type="ECO:0000313" key="2">
    <source>
        <dbReference type="Proteomes" id="UP000076794"/>
    </source>
</evidence>
<reference evidence="1 2" key="1">
    <citation type="submission" date="2016-01" db="EMBL/GenBank/DDBJ databases">
        <title>Complete genome sequence of a soil Actinobacterium, Isoptericola dokdonensis DS-3.</title>
        <authorList>
            <person name="Kwon S.-K."/>
            <person name="Kim J.F."/>
        </authorList>
    </citation>
    <scope>NUCLEOTIDE SEQUENCE [LARGE SCALE GENOMIC DNA]</scope>
    <source>
        <strain evidence="1 2">DS-3</strain>
    </source>
</reference>
<dbReference type="Gene3D" id="3.40.50.620">
    <property type="entry name" value="HUPs"/>
    <property type="match status" value="1"/>
</dbReference>
<dbReference type="KEGG" id="ido:I598_0224"/>
<protein>
    <submittedName>
        <fullName evidence="1">Uncharacterized protein</fullName>
    </submittedName>
</protein>
<proteinExistence type="predicted"/>
<name>A0A168EAR9_9MICO</name>
<sequence length="78" mass="9242">MWDWSTAEIWGYISRHALPVNPVYIKLRELGAPEHFMRVSAMLDGNRLTEGRLTWLRRGWPALFEELAVALPRMREYI</sequence>